<name>A0A0F8YN69_9ZZZZ</name>
<dbReference type="AlphaFoldDB" id="A0A0F8YN69"/>
<protein>
    <submittedName>
        <fullName evidence="1">Uncharacterized protein</fullName>
    </submittedName>
</protein>
<dbReference type="Pfam" id="PF03683">
    <property type="entry name" value="UPF0175"/>
    <property type="match status" value="1"/>
</dbReference>
<dbReference type="EMBL" id="LAZR01068496">
    <property type="protein sequence ID" value="KKK49526.1"/>
    <property type="molecule type" value="Genomic_DNA"/>
</dbReference>
<sequence>MTRKLEIEYPASLPDILQESTETFEHEAKMAMAIKLFELKRISSGVAAHLVGMDRVDFLLELHKYGVAMINMEPEEINSDMI</sequence>
<proteinExistence type="predicted"/>
<evidence type="ECO:0000313" key="1">
    <source>
        <dbReference type="EMBL" id="KKK49526.1"/>
    </source>
</evidence>
<reference evidence="1" key="1">
    <citation type="journal article" date="2015" name="Nature">
        <title>Complex archaea that bridge the gap between prokaryotes and eukaryotes.</title>
        <authorList>
            <person name="Spang A."/>
            <person name="Saw J.H."/>
            <person name="Jorgensen S.L."/>
            <person name="Zaremba-Niedzwiedzka K."/>
            <person name="Martijn J."/>
            <person name="Lind A.E."/>
            <person name="van Eijk R."/>
            <person name="Schleper C."/>
            <person name="Guy L."/>
            <person name="Ettema T.J."/>
        </authorList>
    </citation>
    <scope>NUCLEOTIDE SEQUENCE</scope>
</reference>
<dbReference type="InterPro" id="IPR005368">
    <property type="entry name" value="UPF0175"/>
</dbReference>
<comment type="caution">
    <text evidence="1">The sequence shown here is derived from an EMBL/GenBank/DDBJ whole genome shotgun (WGS) entry which is preliminary data.</text>
</comment>
<gene>
    <name evidence="1" type="ORF">LCGC14_3134160</name>
</gene>
<organism evidence="1">
    <name type="scientific">marine sediment metagenome</name>
    <dbReference type="NCBI Taxonomy" id="412755"/>
    <lineage>
        <taxon>unclassified sequences</taxon>
        <taxon>metagenomes</taxon>
        <taxon>ecological metagenomes</taxon>
    </lineage>
</organism>
<accession>A0A0F8YN69</accession>